<name>A0A1H3NLN1_9PSEU</name>
<dbReference type="Proteomes" id="UP000199515">
    <property type="component" value="Unassembled WGS sequence"/>
</dbReference>
<protein>
    <recommendedName>
        <fullName evidence="3">Cellulose biosynthesis protein BcsQ</fullName>
    </recommendedName>
</protein>
<dbReference type="SUPFAM" id="SSF52540">
    <property type="entry name" value="P-loop containing nucleoside triphosphate hydrolases"/>
    <property type="match status" value="1"/>
</dbReference>
<evidence type="ECO:0008006" key="3">
    <source>
        <dbReference type="Google" id="ProtNLM"/>
    </source>
</evidence>
<dbReference type="RefSeq" id="WP_091294851.1">
    <property type="nucleotide sequence ID" value="NZ_FNON01000007.1"/>
</dbReference>
<dbReference type="AlphaFoldDB" id="A0A1H3NLN1"/>
<dbReference type="STRING" id="589385.SAMN05421504_107357"/>
<reference evidence="1 2" key="1">
    <citation type="submission" date="2016-10" db="EMBL/GenBank/DDBJ databases">
        <authorList>
            <person name="de Groot N.N."/>
        </authorList>
    </citation>
    <scope>NUCLEOTIDE SEQUENCE [LARGE SCALE GENOMIC DNA]</scope>
    <source>
        <strain evidence="1 2">CPCC 202699</strain>
    </source>
</reference>
<evidence type="ECO:0000313" key="2">
    <source>
        <dbReference type="Proteomes" id="UP000199515"/>
    </source>
</evidence>
<evidence type="ECO:0000313" key="1">
    <source>
        <dbReference type="EMBL" id="SDY89663.1"/>
    </source>
</evidence>
<gene>
    <name evidence="1" type="ORF">SAMN05421504_107357</name>
</gene>
<dbReference type="EMBL" id="FNON01000007">
    <property type="protein sequence ID" value="SDY89663.1"/>
    <property type="molecule type" value="Genomic_DNA"/>
</dbReference>
<keyword evidence="2" id="KW-1185">Reference proteome</keyword>
<sequence>MITTFYARREHPPSAELARRTAAALASWGHRVLCVERSGLPGFLTDPSTPVITARDNGVEVIHGEPERIDLETLYTDRRLGDALEAWRDGHARQYDAVLIDCPHGTSDTAAVCLAQLPDTVVALLGDGSTDAELADILRRADAARDRMSYGLPQLTFVPILPPGATSPALTALADNWLSREVSPAAALTALAFDARQHQPRLLAALLARELDASRLLVQNPRLLVAGARKAELRRERALRARIRDLLTNLTHSAQDWDAVRVLLGTLETGLRLGDWDTLERALTTSTVTHTRHTGPIPAEVAARTVTLLDHL</sequence>
<dbReference type="Gene3D" id="3.40.50.300">
    <property type="entry name" value="P-loop containing nucleotide triphosphate hydrolases"/>
    <property type="match status" value="1"/>
</dbReference>
<organism evidence="1 2">
    <name type="scientific">Amycolatopsis xylanica</name>
    <dbReference type="NCBI Taxonomy" id="589385"/>
    <lineage>
        <taxon>Bacteria</taxon>
        <taxon>Bacillati</taxon>
        <taxon>Actinomycetota</taxon>
        <taxon>Actinomycetes</taxon>
        <taxon>Pseudonocardiales</taxon>
        <taxon>Pseudonocardiaceae</taxon>
        <taxon>Amycolatopsis</taxon>
    </lineage>
</organism>
<proteinExistence type="predicted"/>
<accession>A0A1H3NLN1</accession>
<dbReference type="InterPro" id="IPR027417">
    <property type="entry name" value="P-loop_NTPase"/>
</dbReference>